<accession>A0A392VQW3</accession>
<feature type="non-terminal residue" evidence="2">
    <location>
        <position position="1"/>
    </location>
</feature>
<sequence>GGDLFCDVVALWCFGSSSSFSQWVVFCFLVFGCGWFGSAALAVVVRV</sequence>
<proteinExistence type="predicted"/>
<keyword evidence="3" id="KW-1185">Reference proteome</keyword>
<keyword evidence="1" id="KW-1133">Transmembrane helix</keyword>
<dbReference type="EMBL" id="LXQA011203246">
    <property type="protein sequence ID" value="MCI88820.1"/>
    <property type="molecule type" value="Genomic_DNA"/>
</dbReference>
<comment type="caution">
    <text evidence="2">The sequence shown here is derived from an EMBL/GenBank/DDBJ whole genome shotgun (WGS) entry which is preliminary data.</text>
</comment>
<dbReference type="AlphaFoldDB" id="A0A392VQW3"/>
<dbReference type="Proteomes" id="UP000265520">
    <property type="component" value="Unassembled WGS sequence"/>
</dbReference>
<evidence type="ECO:0000313" key="3">
    <source>
        <dbReference type="Proteomes" id="UP000265520"/>
    </source>
</evidence>
<organism evidence="2 3">
    <name type="scientific">Trifolium medium</name>
    <dbReference type="NCBI Taxonomy" id="97028"/>
    <lineage>
        <taxon>Eukaryota</taxon>
        <taxon>Viridiplantae</taxon>
        <taxon>Streptophyta</taxon>
        <taxon>Embryophyta</taxon>
        <taxon>Tracheophyta</taxon>
        <taxon>Spermatophyta</taxon>
        <taxon>Magnoliopsida</taxon>
        <taxon>eudicotyledons</taxon>
        <taxon>Gunneridae</taxon>
        <taxon>Pentapetalae</taxon>
        <taxon>rosids</taxon>
        <taxon>fabids</taxon>
        <taxon>Fabales</taxon>
        <taxon>Fabaceae</taxon>
        <taxon>Papilionoideae</taxon>
        <taxon>50 kb inversion clade</taxon>
        <taxon>NPAAA clade</taxon>
        <taxon>Hologalegina</taxon>
        <taxon>IRL clade</taxon>
        <taxon>Trifolieae</taxon>
        <taxon>Trifolium</taxon>
    </lineage>
</organism>
<feature type="transmembrane region" description="Helical" evidence="1">
    <location>
        <begin position="20"/>
        <end position="45"/>
    </location>
</feature>
<keyword evidence="1" id="KW-0812">Transmembrane</keyword>
<keyword evidence="1" id="KW-0472">Membrane</keyword>
<name>A0A392VQW3_9FABA</name>
<protein>
    <submittedName>
        <fullName evidence="2">Uncharacterized protein</fullName>
    </submittedName>
</protein>
<evidence type="ECO:0000256" key="1">
    <source>
        <dbReference type="SAM" id="Phobius"/>
    </source>
</evidence>
<reference evidence="2 3" key="1">
    <citation type="journal article" date="2018" name="Front. Plant Sci.">
        <title>Red Clover (Trifolium pratense) and Zigzag Clover (T. medium) - A Picture of Genomic Similarities and Differences.</title>
        <authorList>
            <person name="Dluhosova J."/>
            <person name="Istvanek J."/>
            <person name="Nedelnik J."/>
            <person name="Repkova J."/>
        </authorList>
    </citation>
    <scope>NUCLEOTIDE SEQUENCE [LARGE SCALE GENOMIC DNA]</scope>
    <source>
        <strain evidence="3">cv. 10/8</strain>
        <tissue evidence="2">Leaf</tissue>
    </source>
</reference>
<evidence type="ECO:0000313" key="2">
    <source>
        <dbReference type="EMBL" id="MCI88820.1"/>
    </source>
</evidence>